<dbReference type="PROSITE" id="PS50011">
    <property type="entry name" value="PROTEIN_KINASE_DOM"/>
    <property type="match status" value="1"/>
</dbReference>
<name>A0ABN8P2C9_9CNID</name>
<dbReference type="SUPFAM" id="SSF56112">
    <property type="entry name" value="Protein kinase-like (PK-like)"/>
    <property type="match status" value="1"/>
</dbReference>
<evidence type="ECO:0000313" key="2">
    <source>
        <dbReference type="EMBL" id="CAH3131278.1"/>
    </source>
</evidence>
<dbReference type="PROSITE" id="PS00108">
    <property type="entry name" value="PROTEIN_KINASE_ST"/>
    <property type="match status" value="1"/>
</dbReference>
<dbReference type="Gene3D" id="1.10.510.10">
    <property type="entry name" value="Transferase(Phosphotransferase) domain 1"/>
    <property type="match status" value="1"/>
</dbReference>
<dbReference type="InterPro" id="IPR008271">
    <property type="entry name" value="Ser/Thr_kinase_AS"/>
</dbReference>
<reference evidence="2 3" key="1">
    <citation type="submission" date="2022-05" db="EMBL/GenBank/DDBJ databases">
        <authorList>
            <consortium name="Genoscope - CEA"/>
            <person name="William W."/>
        </authorList>
    </citation>
    <scope>NUCLEOTIDE SEQUENCE [LARGE SCALE GENOMIC DNA]</scope>
</reference>
<evidence type="ECO:0000313" key="3">
    <source>
        <dbReference type="Proteomes" id="UP001159405"/>
    </source>
</evidence>
<dbReference type="EMBL" id="CALNXK010000049">
    <property type="protein sequence ID" value="CAH3131278.1"/>
    <property type="molecule type" value="Genomic_DNA"/>
</dbReference>
<keyword evidence="3" id="KW-1185">Reference proteome</keyword>
<dbReference type="InterPro" id="IPR011009">
    <property type="entry name" value="Kinase-like_dom_sf"/>
</dbReference>
<accession>A0ABN8P2C9</accession>
<gene>
    <name evidence="2" type="ORF">PLOB_00035036</name>
</gene>
<protein>
    <recommendedName>
        <fullName evidence="1">Protein kinase domain-containing protein</fullName>
    </recommendedName>
</protein>
<feature type="domain" description="Protein kinase" evidence="1">
    <location>
        <begin position="1"/>
        <end position="87"/>
    </location>
</feature>
<organism evidence="2 3">
    <name type="scientific">Porites lobata</name>
    <dbReference type="NCBI Taxonomy" id="104759"/>
    <lineage>
        <taxon>Eukaryota</taxon>
        <taxon>Metazoa</taxon>
        <taxon>Cnidaria</taxon>
        <taxon>Anthozoa</taxon>
        <taxon>Hexacorallia</taxon>
        <taxon>Scleractinia</taxon>
        <taxon>Fungiina</taxon>
        <taxon>Poritidae</taxon>
        <taxon>Porites</taxon>
    </lineage>
</organism>
<dbReference type="InterPro" id="IPR000719">
    <property type="entry name" value="Prot_kinase_dom"/>
</dbReference>
<sequence>MYFLNCVIYLPSLQYYFSCTLCRALLSKSISLSQCSAGNIMFPHRDIKSDNIILTEVNNMYHPMLIDFGKAILLSDAPSKQQSMTAH</sequence>
<proteinExistence type="predicted"/>
<evidence type="ECO:0000259" key="1">
    <source>
        <dbReference type="PROSITE" id="PS50011"/>
    </source>
</evidence>
<dbReference type="Proteomes" id="UP001159405">
    <property type="component" value="Unassembled WGS sequence"/>
</dbReference>
<comment type="caution">
    <text evidence="2">The sequence shown here is derived from an EMBL/GenBank/DDBJ whole genome shotgun (WGS) entry which is preliminary data.</text>
</comment>